<accession>A0AAV5AW32</accession>
<dbReference type="InterPro" id="IPR006379">
    <property type="entry name" value="HAD-SF_hydro_IIB"/>
</dbReference>
<dbReference type="EMBL" id="BQKB01000018">
    <property type="protein sequence ID" value="GJM52702.1"/>
    <property type="molecule type" value="Genomic_DNA"/>
</dbReference>
<dbReference type="SUPFAM" id="SSF56784">
    <property type="entry name" value="HAD-like"/>
    <property type="match status" value="1"/>
</dbReference>
<dbReference type="GO" id="GO:0005829">
    <property type="term" value="C:cytosol"/>
    <property type="evidence" value="ECO:0007669"/>
    <property type="project" value="TreeGrafter"/>
</dbReference>
<keyword evidence="4" id="KW-1185">Reference proteome</keyword>
<dbReference type="GO" id="GO:0000287">
    <property type="term" value="F:magnesium ion binding"/>
    <property type="evidence" value="ECO:0007669"/>
    <property type="project" value="TreeGrafter"/>
</dbReference>
<dbReference type="InterPro" id="IPR000150">
    <property type="entry name" value="Cof"/>
</dbReference>
<dbReference type="NCBIfam" id="TIGR00099">
    <property type="entry name" value="Cof-subfamily"/>
    <property type="match status" value="1"/>
</dbReference>
<proteinExistence type="predicted"/>
<dbReference type="InterPro" id="IPR036412">
    <property type="entry name" value="HAD-like_sf"/>
</dbReference>
<dbReference type="SFLD" id="SFLDG01140">
    <property type="entry name" value="C2.B:_Phosphomannomutase_and_P"/>
    <property type="match status" value="1"/>
</dbReference>
<evidence type="ECO:0000313" key="4">
    <source>
        <dbReference type="Proteomes" id="UP001208692"/>
    </source>
</evidence>
<dbReference type="SFLD" id="SFLDS00003">
    <property type="entry name" value="Haloacid_Dehalogenase"/>
    <property type="match status" value="1"/>
</dbReference>
<dbReference type="Gene3D" id="3.30.1240.10">
    <property type="match status" value="1"/>
</dbReference>
<dbReference type="Proteomes" id="UP001207736">
    <property type="component" value="Unassembled WGS sequence"/>
</dbReference>
<dbReference type="Proteomes" id="UP001208692">
    <property type="component" value="Unassembled WGS sequence"/>
</dbReference>
<gene>
    <name evidence="1" type="ORF">RCZ15_06120</name>
    <name evidence="2" type="ORF">RCZ16_10190</name>
</gene>
<name>A0AAV5AW32_9FLAO</name>
<dbReference type="Gene3D" id="3.40.50.1000">
    <property type="entry name" value="HAD superfamily/HAD-like"/>
    <property type="match status" value="1"/>
</dbReference>
<dbReference type="AlphaFoldDB" id="A0AAV5AW32"/>
<dbReference type="GO" id="GO:0016791">
    <property type="term" value="F:phosphatase activity"/>
    <property type="evidence" value="ECO:0007669"/>
    <property type="project" value="TreeGrafter"/>
</dbReference>
<dbReference type="Pfam" id="PF08282">
    <property type="entry name" value="Hydrolase_3"/>
    <property type="match status" value="1"/>
</dbReference>
<evidence type="ECO:0000313" key="3">
    <source>
        <dbReference type="Proteomes" id="UP001207736"/>
    </source>
</evidence>
<evidence type="ECO:0000313" key="1">
    <source>
        <dbReference type="EMBL" id="GJM49637.1"/>
    </source>
</evidence>
<dbReference type="NCBIfam" id="TIGR01484">
    <property type="entry name" value="HAD-SF-IIB"/>
    <property type="match status" value="1"/>
</dbReference>
<reference evidence="1 4" key="1">
    <citation type="submission" date="2021-11" db="EMBL/GenBank/DDBJ databases">
        <title>Draft genome sequence of Capnocytophaga sp. strain KC07075 isolated from cat oral cavity.</title>
        <authorList>
            <person name="Suzuki M."/>
            <person name="Imaoka K."/>
            <person name="Kimura M."/>
            <person name="Morikawa S."/>
            <person name="Maeda K."/>
        </authorList>
    </citation>
    <scope>NUCLEOTIDE SEQUENCE</scope>
    <source>
        <strain evidence="1">KC07075</strain>
        <strain evidence="2 4">KC07079</strain>
    </source>
</reference>
<dbReference type="SFLD" id="SFLDG01144">
    <property type="entry name" value="C2.B.4:_PGP_Like"/>
    <property type="match status" value="1"/>
</dbReference>
<dbReference type="EMBL" id="BQKA01000012">
    <property type="protein sequence ID" value="GJM49637.1"/>
    <property type="molecule type" value="Genomic_DNA"/>
</dbReference>
<comment type="caution">
    <text evidence="1">The sequence shown here is derived from an EMBL/GenBank/DDBJ whole genome shotgun (WGS) entry which is preliminary data.</text>
</comment>
<sequence length="275" mass="31540">MEFSFVKQLKSKAMIKLIVTDMDGTLLGENHHFPSDFQEVFQELYKREILFCVASGRQYPSLLQFFKSVHHQMGFIAENGGYVLLKEQEIYEDTIDNQNVTLLLDICQTIPNIGVALCGKKGAYLNASDSETYYNIGKYYPVLHQVTDLYQVDDAIFKIAIFDKNNPRNNSYQRLKLYENQFKIVVSGDKWLDITNLSVNKGVALKQIQQKLGISPQETMVFGDYLNDLELMQTAYFSYAMKNAQPEVKQVANFVTEEDNVHSGVLKTIRKVLNI</sequence>
<protein>
    <submittedName>
        <fullName evidence="1">Haloacid dehalogenase</fullName>
    </submittedName>
</protein>
<dbReference type="CDD" id="cd07518">
    <property type="entry name" value="HAD_YbiV-Like"/>
    <property type="match status" value="1"/>
</dbReference>
<dbReference type="PANTHER" id="PTHR10000">
    <property type="entry name" value="PHOSPHOSERINE PHOSPHATASE"/>
    <property type="match status" value="1"/>
</dbReference>
<dbReference type="InterPro" id="IPR023214">
    <property type="entry name" value="HAD_sf"/>
</dbReference>
<evidence type="ECO:0000313" key="2">
    <source>
        <dbReference type="EMBL" id="GJM52702.1"/>
    </source>
</evidence>
<organism evidence="1 3">
    <name type="scientific">Capnocytophaga catalasegens</name>
    <dbReference type="NCBI Taxonomy" id="1004260"/>
    <lineage>
        <taxon>Bacteria</taxon>
        <taxon>Pseudomonadati</taxon>
        <taxon>Bacteroidota</taxon>
        <taxon>Flavobacteriia</taxon>
        <taxon>Flavobacteriales</taxon>
        <taxon>Flavobacteriaceae</taxon>
        <taxon>Capnocytophaga</taxon>
    </lineage>
</organism>
<dbReference type="PANTHER" id="PTHR10000:SF53">
    <property type="entry name" value="5-AMINO-6-(5-PHOSPHO-D-RIBITYLAMINO)URACIL PHOSPHATASE YBJI-RELATED"/>
    <property type="match status" value="1"/>
</dbReference>